<dbReference type="AlphaFoldDB" id="A0A5C6ADB9"/>
<keyword evidence="2" id="KW-1133">Transmembrane helix</keyword>
<evidence type="ECO:0000313" key="4">
    <source>
        <dbReference type="Proteomes" id="UP000316213"/>
    </source>
</evidence>
<keyword evidence="2" id="KW-0472">Membrane</keyword>
<organism evidence="3 4">
    <name type="scientific">Neorhodopirellula pilleata</name>
    <dbReference type="NCBI Taxonomy" id="2714738"/>
    <lineage>
        <taxon>Bacteria</taxon>
        <taxon>Pseudomonadati</taxon>
        <taxon>Planctomycetota</taxon>
        <taxon>Planctomycetia</taxon>
        <taxon>Pirellulales</taxon>
        <taxon>Pirellulaceae</taxon>
        <taxon>Neorhodopirellula</taxon>
    </lineage>
</organism>
<feature type="transmembrane region" description="Helical" evidence="2">
    <location>
        <begin position="63"/>
        <end position="82"/>
    </location>
</feature>
<evidence type="ECO:0000256" key="2">
    <source>
        <dbReference type="SAM" id="Phobius"/>
    </source>
</evidence>
<dbReference type="Proteomes" id="UP000316213">
    <property type="component" value="Unassembled WGS sequence"/>
</dbReference>
<keyword evidence="4" id="KW-1185">Reference proteome</keyword>
<keyword evidence="1" id="KW-0175">Coiled coil</keyword>
<keyword evidence="2" id="KW-0812">Transmembrane</keyword>
<reference evidence="3 4" key="1">
    <citation type="submission" date="2019-02" db="EMBL/GenBank/DDBJ databases">
        <title>Deep-cultivation of Planctomycetes and their phenomic and genomic characterization uncovers novel biology.</title>
        <authorList>
            <person name="Wiegand S."/>
            <person name="Jogler M."/>
            <person name="Boedeker C."/>
            <person name="Pinto D."/>
            <person name="Vollmers J."/>
            <person name="Rivas-Marin E."/>
            <person name="Kohn T."/>
            <person name="Peeters S.H."/>
            <person name="Heuer A."/>
            <person name="Rast P."/>
            <person name="Oberbeckmann S."/>
            <person name="Bunk B."/>
            <person name="Jeske O."/>
            <person name="Meyerdierks A."/>
            <person name="Storesund J.E."/>
            <person name="Kallscheuer N."/>
            <person name="Luecker S."/>
            <person name="Lage O.M."/>
            <person name="Pohl T."/>
            <person name="Merkel B.J."/>
            <person name="Hornburger P."/>
            <person name="Mueller R.-W."/>
            <person name="Bruemmer F."/>
            <person name="Labrenz M."/>
            <person name="Spormann A.M."/>
            <person name="Op Den Camp H."/>
            <person name="Overmann J."/>
            <person name="Amann R."/>
            <person name="Jetten M.S.M."/>
            <person name="Mascher T."/>
            <person name="Medema M.H."/>
            <person name="Devos D.P."/>
            <person name="Kaster A.-K."/>
            <person name="Ovreas L."/>
            <person name="Rohde M."/>
            <person name="Galperin M.Y."/>
            <person name="Jogler C."/>
        </authorList>
    </citation>
    <scope>NUCLEOTIDE SEQUENCE [LARGE SCALE GENOMIC DNA]</scope>
    <source>
        <strain evidence="3 4">Pla100</strain>
    </source>
</reference>
<protein>
    <recommendedName>
        <fullName evidence="5">HAMP domain-containing protein</fullName>
    </recommendedName>
</protein>
<gene>
    <name evidence="3" type="ORF">Pla100_25820</name>
</gene>
<dbReference type="RefSeq" id="WP_197167885.1">
    <property type="nucleotide sequence ID" value="NZ_SJPM01000004.1"/>
</dbReference>
<evidence type="ECO:0000256" key="1">
    <source>
        <dbReference type="SAM" id="Coils"/>
    </source>
</evidence>
<feature type="transmembrane region" description="Helical" evidence="2">
    <location>
        <begin position="20"/>
        <end position="41"/>
    </location>
</feature>
<sequence>MSKRPIREQLLVEQDVQLSLILRAVLYGAACMTYFTVIQFFTKSSSHPETATWETVLLLTDEAIYWVPGFFMLGPLMIYDMLRITNRVAGPIFAMRRQMMAINQGDEGRQLKFRNEDYWDSLASEFNAVREEIIRLRCENKRLQSEATAASNLIQDKLESESLDDSVVPR</sequence>
<proteinExistence type="predicted"/>
<dbReference type="EMBL" id="SJPM01000004">
    <property type="protein sequence ID" value="TWT97430.1"/>
    <property type="molecule type" value="Genomic_DNA"/>
</dbReference>
<name>A0A5C6ADB9_9BACT</name>
<accession>A0A5C6ADB9</accession>
<feature type="coiled-coil region" evidence="1">
    <location>
        <begin position="126"/>
        <end position="153"/>
    </location>
</feature>
<evidence type="ECO:0000313" key="3">
    <source>
        <dbReference type="EMBL" id="TWT97430.1"/>
    </source>
</evidence>
<comment type="caution">
    <text evidence="3">The sequence shown here is derived from an EMBL/GenBank/DDBJ whole genome shotgun (WGS) entry which is preliminary data.</text>
</comment>
<evidence type="ECO:0008006" key="5">
    <source>
        <dbReference type="Google" id="ProtNLM"/>
    </source>
</evidence>